<dbReference type="EMBL" id="KE346076">
    <property type="protein sequence ID" value="EXC25635.1"/>
    <property type="molecule type" value="Genomic_DNA"/>
</dbReference>
<organism evidence="1 2">
    <name type="scientific">Morus notabilis</name>
    <dbReference type="NCBI Taxonomy" id="981085"/>
    <lineage>
        <taxon>Eukaryota</taxon>
        <taxon>Viridiplantae</taxon>
        <taxon>Streptophyta</taxon>
        <taxon>Embryophyta</taxon>
        <taxon>Tracheophyta</taxon>
        <taxon>Spermatophyta</taxon>
        <taxon>Magnoliopsida</taxon>
        <taxon>eudicotyledons</taxon>
        <taxon>Gunneridae</taxon>
        <taxon>Pentapetalae</taxon>
        <taxon>rosids</taxon>
        <taxon>fabids</taxon>
        <taxon>Rosales</taxon>
        <taxon>Moraceae</taxon>
        <taxon>Moreae</taxon>
        <taxon>Morus</taxon>
    </lineage>
</organism>
<evidence type="ECO:0000313" key="1">
    <source>
        <dbReference type="EMBL" id="EXC25635.1"/>
    </source>
</evidence>
<accession>W9S4P6</accession>
<keyword evidence="2" id="KW-1185">Reference proteome</keyword>
<evidence type="ECO:0000313" key="2">
    <source>
        <dbReference type="Proteomes" id="UP000030645"/>
    </source>
</evidence>
<proteinExistence type="predicted"/>
<gene>
    <name evidence="1" type="ORF">L484_009940</name>
</gene>
<name>W9S4P6_9ROSA</name>
<reference evidence="2" key="1">
    <citation type="submission" date="2013-01" db="EMBL/GenBank/DDBJ databases">
        <title>Draft Genome Sequence of a Mulberry Tree, Morus notabilis C.K. Schneid.</title>
        <authorList>
            <person name="He N."/>
            <person name="Zhao S."/>
        </authorList>
    </citation>
    <scope>NUCLEOTIDE SEQUENCE</scope>
</reference>
<sequence length="72" mass="8406">MLICDTNPVKNNETRTQLGTQDRSTIIFEWNLDPLVFSKKESRYNEDATNGDRNPFDKSLLNATRIILEEFK</sequence>
<dbReference type="AlphaFoldDB" id="W9S4P6"/>
<protein>
    <submittedName>
        <fullName evidence="1">Uncharacterized protein</fullName>
    </submittedName>
</protein>
<dbReference type="Proteomes" id="UP000030645">
    <property type="component" value="Unassembled WGS sequence"/>
</dbReference>